<sequence length="306" mass="32452">MAMSAATESSDTNNLRGATFMVFSMAGFCFNDALIKAFAPDIGLFAAIFWRGVIASLLIGVLAARQGVLTWRPQGGDRLALVLRASGEIVGTFLFLTALLHMPLANATAIMQSLPLVVTLGAALFLGEPTGWRRYLAAVIGFCGVLLIIRPGTDGFTGYALLALVAVFAVTLRDLATRTFTAAAPTFFIAFFASIMLTIAAGIAMLFVESSLPTPGAALGLAGSALALTTGYIFGIQAMRTGEVGFVSPFRYSVLVWALLLGIFVFGERPDAFTLIGSAIIVGTGLFTFARERALRRKPPVDRHLR</sequence>
<feature type="transmembrane region" description="Helical" evidence="1">
    <location>
        <begin position="214"/>
        <end position="234"/>
    </location>
</feature>
<dbReference type="GO" id="GO:0016020">
    <property type="term" value="C:membrane"/>
    <property type="evidence" value="ECO:0007669"/>
    <property type="project" value="InterPro"/>
</dbReference>
<feature type="transmembrane region" description="Helical" evidence="1">
    <location>
        <begin position="85"/>
        <end position="104"/>
    </location>
</feature>
<feature type="transmembrane region" description="Helical" evidence="1">
    <location>
        <begin position="20"/>
        <end position="38"/>
    </location>
</feature>
<feature type="transmembrane region" description="Helical" evidence="1">
    <location>
        <begin position="134"/>
        <end position="150"/>
    </location>
</feature>
<evidence type="ECO:0000259" key="2">
    <source>
        <dbReference type="Pfam" id="PF00892"/>
    </source>
</evidence>
<name>A0A6P1SX07_9RHOB</name>
<dbReference type="PANTHER" id="PTHR22911:SF135">
    <property type="entry name" value="BLR4310 PROTEIN"/>
    <property type="match status" value="1"/>
</dbReference>
<feature type="transmembrane region" description="Helical" evidence="1">
    <location>
        <begin position="246"/>
        <end position="266"/>
    </location>
</feature>
<feature type="transmembrane region" description="Helical" evidence="1">
    <location>
        <begin position="44"/>
        <end position="64"/>
    </location>
</feature>
<accession>A0A6P1SX07</accession>
<evidence type="ECO:0000256" key="1">
    <source>
        <dbReference type="SAM" id="Phobius"/>
    </source>
</evidence>
<evidence type="ECO:0000313" key="4">
    <source>
        <dbReference type="Proteomes" id="UP000464495"/>
    </source>
</evidence>
<dbReference type="InterPro" id="IPR037185">
    <property type="entry name" value="EmrE-like"/>
</dbReference>
<protein>
    <submittedName>
        <fullName evidence="3">EamA family transporter</fullName>
    </submittedName>
</protein>
<dbReference type="RefSeq" id="WP_161860322.1">
    <property type="nucleotide sequence ID" value="NZ_CP046620.1"/>
</dbReference>
<feature type="transmembrane region" description="Helical" evidence="1">
    <location>
        <begin position="272"/>
        <end position="290"/>
    </location>
</feature>
<feature type="transmembrane region" description="Helical" evidence="1">
    <location>
        <begin position="110"/>
        <end position="127"/>
    </location>
</feature>
<dbReference type="EMBL" id="CP046620">
    <property type="protein sequence ID" value="QHQ33746.1"/>
    <property type="molecule type" value="Genomic_DNA"/>
</dbReference>
<dbReference type="KEGG" id="amaq:GO499_00400"/>
<evidence type="ECO:0000313" key="3">
    <source>
        <dbReference type="EMBL" id="QHQ33746.1"/>
    </source>
</evidence>
<dbReference type="Gene3D" id="1.10.3730.20">
    <property type="match status" value="1"/>
</dbReference>
<proteinExistence type="predicted"/>
<keyword evidence="1" id="KW-1133">Transmembrane helix</keyword>
<keyword evidence="1" id="KW-0812">Transmembrane</keyword>
<feature type="domain" description="EamA" evidence="2">
    <location>
        <begin position="160"/>
        <end position="284"/>
    </location>
</feature>
<dbReference type="Pfam" id="PF00892">
    <property type="entry name" value="EamA"/>
    <property type="match status" value="2"/>
</dbReference>
<feature type="domain" description="EamA" evidence="2">
    <location>
        <begin position="16"/>
        <end position="149"/>
    </location>
</feature>
<organism evidence="3 4">
    <name type="scientific">Algicella marina</name>
    <dbReference type="NCBI Taxonomy" id="2683284"/>
    <lineage>
        <taxon>Bacteria</taxon>
        <taxon>Pseudomonadati</taxon>
        <taxon>Pseudomonadota</taxon>
        <taxon>Alphaproteobacteria</taxon>
        <taxon>Rhodobacterales</taxon>
        <taxon>Paracoccaceae</taxon>
        <taxon>Algicella</taxon>
    </lineage>
</organism>
<dbReference type="AlphaFoldDB" id="A0A6P1SX07"/>
<feature type="transmembrane region" description="Helical" evidence="1">
    <location>
        <begin position="156"/>
        <end position="175"/>
    </location>
</feature>
<feature type="transmembrane region" description="Helical" evidence="1">
    <location>
        <begin position="187"/>
        <end position="208"/>
    </location>
</feature>
<reference evidence="3 4" key="1">
    <citation type="submission" date="2019-12" db="EMBL/GenBank/DDBJ databases">
        <title>Complete genome sequence of Algicella marina strain 9Alg 56(T) isolated from the red alga Tichocarpus crinitus.</title>
        <authorList>
            <person name="Kim S.-G."/>
            <person name="Nedashkovskaya O.I."/>
        </authorList>
    </citation>
    <scope>NUCLEOTIDE SEQUENCE [LARGE SCALE GENOMIC DNA]</scope>
    <source>
        <strain evidence="3 4">9Alg 56</strain>
    </source>
</reference>
<keyword evidence="4" id="KW-1185">Reference proteome</keyword>
<dbReference type="InterPro" id="IPR000620">
    <property type="entry name" value="EamA_dom"/>
</dbReference>
<dbReference type="PANTHER" id="PTHR22911">
    <property type="entry name" value="ACYL-MALONYL CONDENSING ENZYME-RELATED"/>
    <property type="match status" value="1"/>
</dbReference>
<dbReference type="SUPFAM" id="SSF103481">
    <property type="entry name" value="Multidrug resistance efflux transporter EmrE"/>
    <property type="match status" value="2"/>
</dbReference>
<gene>
    <name evidence="3" type="ORF">GO499_00400</name>
</gene>
<dbReference type="Proteomes" id="UP000464495">
    <property type="component" value="Chromosome"/>
</dbReference>
<keyword evidence="1" id="KW-0472">Membrane</keyword>